<evidence type="ECO:0000256" key="1">
    <source>
        <dbReference type="ARBA" id="ARBA00008324"/>
    </source>
</evidence>
<accession>A0A1I0ZXV2</accession>
<evidence type="ECO:0000313" key="4">
    <source>
        <dbReference type="EMBL" id="SFB30594.1"/>
    </source>
</evidence>
<evidence type="ECO:0000259" key="3">
    <source>
        <dbReference type="Pfam" id="PF03061"/>
    </source>
</evidence>
<name>A0A1I0ZXV2_9CELL</name>
<keyword evidence="5" id="KW-1185">Reference proteome</keyword>
<proteinExistence type="inferred from homology"/>
<dbReference type="Pfam" id="PF03061">
    <property type="entry name" value="4HBT"/>
    <property type="match status" value="1"/>
</dbReference>
<dbReference type="EMBL" id="FOKA01000013">
    <property type="protein sequence ID" value="SFB30594.1"/>
    <property type="molecule type" value="Genomic_DNA"/>
</dbReference>
<dbReference type="PANTHER" id="PTHR43240:SF5">
    <property type="entry name" value="1,4-DIHYDROXY-2-NAPHTHOYL-COA THIOESTERASE 1"/>
    <property type="match status" value="1"/>
</dbReference>
<protein>
    <submittedName>
        <fullName evidence="4">Uncharacterized domain 1-containing protein</fullName>
    </submittedName>
</protein>
<feature type="domain" description="Thioesterase" evidence="3">
    <location>
        <begin position="26"/>
        <end position="102"/>
    </location>
</feature>
<dbReference type="InterPro" id="IPR006683">
    <property type="entry name" value="Thioestr_dom"/>
</dbReference>
<dbReference type="CDD" id="cd03443">
    <property type="entry name" value="PaaI_thioesterase"/>
    <property type="match status" value="1"/>
</dbReference>
<dbReference type="PANTHER" id="PTHR43240">
    <property type="entry name" value="1,4-DIHYDROXY-2-NAPHTHOYL-COA THIOESTERASE 1"/>
    <property type="match status" value="1"/>
</dbReference>
<dbReference type="Gene3D" id="3.10.129.10">
    <property type="entry name" value="Hotdog Thioesterase"/>
    <property type="match status" value="1"/>
</dbReference>
<dbReference type="SUPFAM" id="SSF54637">
    <property type="entry name" value="Thioesterase/thiol ester dehydrase-isomerase"/>
    <property type="match status" value="1"/>
</dbReference>
<dbReference type="Proteomes" id="UP000199012">
    <property type="component" value="Unassembled WGS sequence"/>
</dbReference>
<evidence type="ECO:0000313" key="5">
    <source>
        <dbReference type="Proteomes" id="UP000199012"/>
    </source>
</evidence>
<dbReference type="GO" id="GO:0005829">
    <property type="term" value="C:cytosol"/>
    <property type="evidence" value="ECO:0007669"/>
    <property type="project" value="TreeGrafter"/>
</dbReference>
<dbReference type="InterPro" id="IPR003736">
    <property type="entry name" value="PAAI_dom"/>
</dbReference>
<dbReference type="STRING" id="988821.SAMN05421867_11398"/>
<keyword evidence="2" id="KW-0378">Hydrolase</keyword>
<dbReference type="AlphaFoldDB" id="A0A1I0ZXV2"/>
<reference evidence="5" key="1">
    <citation type="submission" date="2016-10" db="EMBL/GenBank/DDBJ databases">
        <authorList>
            <person name="Varghese N."/>
            <person name="Submissions S."/>
        </authorList>
    </citation>
    <scope>NUCLEOTIDE SEQUENCE [LARGE SCALE GENOMIC DNA]</scope>
    <source>
        <strain evidence="5">CGMCC 4.6945</strain>
    </source>
</reference>
<evidence type="ECO:0000256" key="2">
    <source>
        <dbReference type="ARBA" id="ARBA00022801"/>
    </source>
</evidence>
<sequence length="116" mass="11762">MGIEVREVAPDRAVATMPVAGNTQPHGLLHGGASGVLVETVGSLAAQEHAGAGRRAVGIELSVTHHRSASEGVVTGTATAVHRGGTLATYEVTVEDASGRRVATGRLTCMLLDARA</sequence>
<dbReference type="GO" id="GO:0061522">
    <property type="term" value="F:1,4-dihydroxy-2-naphthoyl-CoA thioesterase activity"/>
    <property type="evidence" value="ECO:0007669"/>
    <property type="project" value="TreeGrafter"/>
</dbReference>
<dbReference type="NCBIfam" id="TIGR00369">
    <property type="entry name" value="unchar_dom_1"/>
    <property type="match status" value="1"/>
</dbReference>
<organism evidence="4 5">
    <name type="scientific">Cellulomonas marina</name>
    <dbReference type="NCBI Taxonomy" id="988821"/>
    <lineage>
        <taxon>Bacteria</taxon>
        <taxon>Bacillati</taxon>
        <taxon>Actinomycetota</taxon>
        <taxon>Actinomycetes</taxon>
        <taxon>Micrococcales</taxon>
        <taxon>Cellulomonadaceae</taxon>
        <taxon>Cellulomonas</taxon>
    </lineage>
</organism>
<dbReference type="InterPro" id="IPR029069">
    <property type="entry name" value="HotDog_dom_sf"/>
</dbReference>
<comment type="similarity">
    <text evidence="1">Belongs to the thioesterase PaaI family.</text>
</comment>
<gene>
    <name evidence="4" type="ORF">SAMN05421867_11398</name>
</gene>